<accession>E8ZJI8</accession>
<protein>
    <submittedName>
        <fullName evidence="1">Uncharacterized protein</fullName>
    </submittedName>
</protein>
<keyword evidence="2" id="KW-1185">Reference proteome</keyword>
<dbReference type="AlphaFoldDB" id="E8ZJI8"/>
<proteinExistence type="predicted"/>
<dbReference type="EMBL" id="FR773153">
    <property type="protein sequence ID" value="CBY93309.1"/>
    <property type="molecule type" value="Genomic_DNA"/>
</dbReference>
<sequence length="208" mass="23079">MSSLLKAALPVAGIGGMGAGGYYLLSDSSTIRDKLKEELKGSPRRILDSKTRAEWVEWKLVYKDSSSKISEVSSEEDLPKWCVDTLSHKFDQSKYDKAKEWCVINTSTLRGEAILKGVNLISETGNDVASKFQEAWDKLNKAKEQAEAIKDTTVVGNTIINKTQGGPKLQTWCTSRYSWAMYKLEAIKDLSKVMKWCSEEAGTAAPSK</sequence>
<reference evidence="1 2" key="1">
    <citation type="journal article" date="2011" name="J. Bacteriol.">
        <title>Complete genome sequence of Mycoplasma haemofelis, a hemotropic mycoplasma.</title>
        <authorList>
            <person name="Barker E.N."/>
            <person name="Helps C.R."/>
            <person name="Peters I.R."/>
            <person name="Darby A.C."/>
            <person name="Radford A.D."/>
            <person name="Tasker S."/>
        </authorList>
    </citation>
    <scope>NUCLEOTIDE SEQUENCE [LARGE SCALE GENOMIC DNA]</scope>
    <source>
        <strain evidence="1 2">Langford 1</strain>
    </source>
</reference>
<dbReference type="HOGENOM" id="CLU_098620_4_1_14"/>
<evidence type="ECO:0000313" key="1">
    <source>
        <dbReference type="EMBL" id="CBY93309.1"/>
    </source>
</evidence>
<organism evidence="1 2">
    <name type="scientific">Mycoplasma haemofelis (strain Langford 1)</name>
    <name type="common">Haemobartonella felis</name>
    <dbReference type="NCBI Taxonomy" id="941640"/>
    <lineage>
        <taxon>Bacteria</taxon>
        <taxon>Bacillati</taxon>
        <taxon>Mycoplasmatota</taxon>
        <taxon>Mollicutes</taxon>
        <taxon>Mycoplasmataceae</taxon>
        <taxon>Mycoplasma</taxon>
    </lineage>
</organism>
<dbReference type="OrthoDB" id="402116at2"/>
<gene>
    <name evidence="1" type="ORF">HF1_13010</name>
</gene>
<dbReference type="Proteomes" id="UP000008637">
    <property type="component" value="Chromosome"/>
</dbReference>
<name>E8ZJI8_MYCHL</name>
<evidence type="ECO:0000313" key="2">
    <source>
        <dbReference type="Proteomes" id="UP000008637"/>
    </source>
</evidence>
<dbReference type="KEGG" id="mha:HF1_13010"/>